<keyword evidence="1 2" id="KW-0732">Signal</keyword>
<evidence type="ECO:0000313" key="3">
    <source>
        <dbReference type="EMBL" id="CDN89194.1"/>
    </source>
</evidence>
<reference evidence="4" key="2">
    <citation type="submission" date="2014-11" db="EMBL/GenBank/DDBJ databases">
        <title>Draft genome sequence of Hydrogenophaga intermedia S1.</title>
        <authorList>
            <person name="Gan H.M."/>
            <person name="Chew T.H."/>
            <person name="Stolz A."/>
        </authorList>
    </citation>
    <scope>NUCLEOTIDE SEQUENCE [LARGE SCALE GENOMIC DNA]</scope>
    <source>
        <strain evidence="4">S1</strain>
    </source>
</reference>
<evidence type="ECO:0000256" key="1">
    <source>
        <dbReference type="ARBA" id="ARBA00022729"/>
    </source>
</evidence>
<dbReference type="PANTHER" id="PTHR33376:SF5">
    <property type="entry name" value="EXTRACYTOPLASMIC SOLUTE RECEPTOR PROTEIN"/>
    <property type="match status" value="1"/>
</dbReference>
<dbReference type="EMBL" id="CCAE010000037">
    <property type="protein sequence ID" value="CDN89194.1"/>
    <property type="molecule type" value="Genomic_DNA"/>
</dbReference>
<evidence type="ECO:0000256" key="2">
    <source>
        <dbReference type="SAM" id="SignalP"/>
    </source>
</evidence>
<dbReference type="NCBIfam" id="NF037995">
    <property type="entry name" value="TRAP_S1"/>
    <property type="match status" value="1"/>
</dbReference>
<feature type="signal peptide" evidence="2">
    <location>
        <begin position="1"/>
        <end position="24"/>
    </location>
</feature>
<name>A0A1L1PKB1_HYDIT</name>
<proteinExistence type="predicted"/>
<dbReference type="Gene3D" id="3.40.190.170">
    <property type="entry name" value="Bacterial extracellular solute-binding protein, family 7"/>
    <property type="match status" value="1"/>
</dbReference>
<dbReference type="GO" id="GO:0055085">
    <property type="term" value="P:transmembrane transport"/>
    <property type="evidence" value="ECO:0007669"/>
    <property type="project" value="InterPro"/>
</dbReference>
<accession>A0A1L1PKB1</accession>
<sequence length="341" mass="37710" precursor="true">MTRRRALLQSTAALALAAPWVVRASPAYKSEYRVSLASPPGTVWHQGTEQFASLVQERTQGRIRMKVYPGSSLLQGQQDRELAALRQGVIDVLVGTTLTWSGTVKDFALFHMPFLMPSNKAVDAVLASDALRQDFYAIMRRSGIEPLASAEYGAFHLINSKRRVVQPEDLRGLKIRTVSTPMQQELMTEFGANPTTMSFAEAQPALATGAVDGLTLTGEQFLAIKLYTLGQKHVTKWNAHNELLHIAVSGVVWKTWSEADQKIARQAAQDAAADMNAKLRRFQAQENDALKAVGVDVVEPTPEQLAHWQQAAQRIRARWKDIINPGLADKVEQVVSQAMRS</sequence>
<dbReference type="Pfam" id="PF03480">
    <property type="entry name" value="DctP"/>
    <property type="match status" value="1"/>
</dbReference>
<dbReference type="RefSeq" id="WP_009516960.1">
    <property type="nucleotide sequence ID" value="NZ_CCAE010000037.1"/>
</dbReference>
<feature type="chain" id="PRO_5009681569" evidence="2">
    <location>
        <begin position="25"/>
        <end position="341"/>
    </location>
</feature>
<dbReference type="AlphaFoldDB" id="A0A1L1PKB1"/>
<evidence type="ECO:0000313" key="4">
    <source>
        <dbReference type="Proteomes" id="UP000028878"/>
    </source>
</evidence>
<protein>
    <submittedName>
        <fullName evidence="3">Tripartite ATP-independent periplasmic transporter dctp component</fullName>
    </submittedName>
</protein>
<dbReference type="InterPro" id="IPR038404">
    <property type="entry name" value="TRAP_DctP_sf"/>
</dbReference>
<organism evidence="3 4">
    <name type="scientific">Hydrogenophaga intermedia</name>
    <dbReference type="NCBI Taxonomy" id="65786"/>
    <lineage>
        <taxon>Bacteria</taxon>
        <taxon>Pseudomonadati</taxon>
        <taxon>Pseudomonadota</taxon>
        <taxon>Betaproteobacteria</taxon>
        <taxon>Burkholderiales</taxon>
        <taxon>Comamonadaceae</taxon>
        <taxon>Hydrogenophaga</taxon>
    </lineage>
</organism>
<dbReference type="Proteomes" id="UP000028878">
    <property type="component" value="Unassembled WGS sequence"/>
</dbReference>
<gene>
    <name evidence="3" type="ORF">BN948_03631</name>
</gene>
<keyword evidence="4" id="KW-1185">Reference proteome</keyword>
<dbReference type="InterPro" id="IPR018389">
    <property type="entry name" value="DctP_fam"/>
</dbReference>
<reference evidence="4" key="1">
    <citation type="submission" date="2014-02" db="EMBL/GenBank/DDBJ databases">
        <authorList>
            <person name="Gan H."/>
        </authorList>
    </citation>
    <scope>NUCLEOTIDE SEQUENCE [LARGE SCALE GENOMIC DNA]</scope>
    <source>
        <strain evidence="4">S1</strain>
    </source>
</reference>
<dbReference type="PANTHER" id="PTHR33376">
    <property type="match status" value="1"/>
</dbReference>